<dbReference type="SMART" id="SM01101">
    <property type="entry name" value="CRISPR_assoc"/>
    <property type="match status" value="1"/>
</dbReference>
<comment type="caution">
    <text evidence="1">The sequence shown here is derived from an EMBL/GenBank/DDBJ whole genome shotgun (WGS) entry which is preliminary data.</text>
</comment>
<proteinExistence type="predicted"/>
<dbReference type="EMBL" id="BAUJ01000030">
    <property type="protein sequence ID" value="GAD89982.1"/>
    <property type="molecule type" value="Genomic_DNA"/>
</dbReference>
<dbReference type="CDD" id="cd09727">
    <property type="entry name" value="Cas6_I-E"/>
    <property type="match status" value="1"/>
</dbReference>
<gene>
    <name evidence="1" type="ORF">VHA01S_030_00570</name>
</gene>
<evidence type="ECO:0000313" key="1">
    <source>
        <dbReference type="EMBL" id="GAD89982.1"/>
    </source>
</evidence>
<reference evidence="1 2" key="1">
    <citation type="submission" date="2013-10" db="EMBL/GenBank/DDBJ databases">
        <authorList>
            <person name="Ichikawa N."/>
            <person name="Kimura A."/>
            <person name="Ohji S."/>
            <person name="Hosoyama A."/>
            <person name="Fujita N."/>
        </authorList>
    </citation>
    <scope>NUCLEOTIDE SEQUENCE [LARGE SCALE GENOMIC DNA]</scope>
    <source>
        <strain evidence="1 2">NBRC 102217</strain>
    </source>
</reference>
<dbReference type="Proteomes" id="UP000017800">
    <property type="component" value="Unassembled WGS sequence"/>
</dbReference>
<organism evidence="1 2">
    <name type="scientific">Vibrio halioticoli NBRC 102217</name>
    <dbReference type="NCBI Taxonomy" id="1219072"/>
    <lineage>
        <taxon>Bacteria</taxon>
        <taxon>Pseudomonadati</taxon>
        <taxon>Pseudomonadota</taxon>
        <taxon>Gammaproteobacteria</taxon>
        <taxon>Vibrionales</taxon>
        <taxon>Vibrionaceae</taxon>
        <taxon>Vibrio</taxon>
    </lineage>
</organism>
<dbReference type="SUPFAM" id="SSF117987">
    <property type="entry name" value="CRISPR-associated protein"/>
    <property type="match status" value="2"/>
</dbReference>
<dbReference type="InterPro" id="IPR010179">
    <property type="entry name" value="CRISPR-assoc_prot_Cse3"/>
</dbReference>
<reference evidence="1 2" key="2">
    <citation type="submission" date="2013-11" db="EMBL/GenBank/DDBJ databases">
        <title>Whole genome shotgun sequence of Vibrio halioticoli NBRC 102217.</title>
        <authorList>
            <person name="Isaki S."/>
            <person name="Kimura A."/>
            <person name="Ohji S."/>
            <person name="Hosoyama A."/>
            <person name="Fujita N."/>
            <person name="Hashimoto M."/>
            <person name="Hosoyama Y."/>
            <person name="Yamazoe A."/>
        </authorList>
    </citation>
    <scope>NUCLEOTIDE SEQUENCE [LARGE SCALE GENOMIC DNA]</scope>
    <source>
        <strain evidence="1 2">NBRC 102217</strain>
    </source>
</reference>
<dbReference type="RefSeq" id="WP_023404336.1">
    <property type="nucleotide sequence ID" value="NZ_BAUJ01000030.1"/>
</dbReference>
<dbReference type="NCBIfam" id="TIGR01907">
    <property type="entry name" value="casE_Cse3"/>
    <property type="match status" value="1"/>
</dbReference>
<dbReference type="eggNOG" id="ENOG5032RWI">
    <property type="taxonomic scope" value="Bacteria"/>
</dbReference>
<dbReference type="Gene3D" id="3.30.70.1200">
    <property type="entry name" value="Crispr-associated protein, domain 1"/>
    <property type="match status" value="1"/>
</dbReference>
<dbReference type="Pfam" id="PF08798">
    <property type="entry name" value="CRISPR_assoc"/>
    <property type="match status" value="1"/>
</dbReference>
<dbReference type="AlphaFoldDB" id="V5FMA4"/>
<accession>V5FMA4</accession>
<dbReference type="Gene3D" id="3.30.70.1210">
    <property type="entry name" value="Crispr-associated protein, domain 2"/>
    <property type="match status" value="1"/>
</dbReference>
<name>V5FMA4_9VIBR</name>
<keyword evidence="2" id="KW-1185">Reference proteome</keyword>
<protein>
    <submittedName>
        <fullName evidence="1">Putative CRISPR-associated protein</fullName>
    </submittedName>
</protein>
<sequence length="180" mass="20124">MYISMVTLDVTDTYDQHQAIWSLFPDAPDRKRDHLFRIENKNGRQLVALLQSTSQPMSSKSAKVLKSKVFNPVITNGDYFKFKLTANPTKCLSEGKKVVELKTEAQQVEWLQRKLNGANVTVTSIDSHVTNSRKSSHSRFVTFEGVLQVINSEQVYSALVMGIGRKKHAGAGLLSLAKVN</sequence>
<evidence type="ECO:0000313" key="2">
    <source>
        <dbReference type="Proteomes" id="UP000017800"/>
    </source>
</evidence>